<name>A0A834TSN7_9FABA</name>
<organism evidence="1 2">
    <name type="scientific">Senna tora</name>
    <dbReference type="NCBI Taxonomy" id="362788"/>
    <lineage>
        <taxon>Eukaryota</taxon>
        <taxon>Viridiplantae</taxon>
        <taxon>Streptophyta</taxon>
        <taxon>Embryophyta</taxon>
        <taxon>Tracheophyta</taxon>
        <taxon>Spermatophyta</taxon>
        <taxon>Magnoliopsida</taxon>
        <taxon>eudicotyledons</taxon>
        <taxon>Gunneridae</taxon>
        <taxon>Pentapetalae</taxon>
        <taxon>rosids</taxon>
        <taxon>fabids</taxon>
        <taxon>Fabales</taxon>
        <taxon>Fabaceae</taxon>
        <taxon>Caesalpinioideae</taxon>
        <taxon>Cassia clade</taxon>
        <taxon>Senna</taxon>
    </lineage>
</organism>
<reference evidence="1" key="1">
    <citation type="submission" date="2020-09" db="EMBL/GenBank/DDBJ databases">
        <title>Genome-Enabled Discovery of Anthraquinone Biosynthesis in Senna tora.</title>
        <authorList>
            <person name="Kang S.-H."/>
            <person name="Pandey R.P."/>
            <person name="Lee C.-M."/>
            <person name="Sim J.-S."/>
            <person name="Jeong J.-T."/>
            <person name="Choi B.-S."/>
            <person name="Jung M."/>
            <person name="Ginzburg D."/>
            <person name="Zhao K."/>
            <person name="Won S.Y."/>
            <person name="Oh T.-J."/>
            <person name="Yu Y."/>
            <person name="Kim N.-H."/>
            <person name="Lee O.R."/>
            <person name="Lee T.-H."/>
            <person name="Bashyal P."/>
            <person name="Kim T.-S."/>
            <person name="Lee W.-H."/>
            <person name="Kawkins C."/>
            <person name="Kim C.-K."/>
            <person name="Kim J.S."/>
            <person name="Ahn B.O."/>
            <person name="Rhee S.Y."/>
            <person name="Sohng J.K."/>
        </authorList>
    </citation>
    <scope>NUCLEOTIDE SEQUENCE</scope>
    <source>
        <tissue evidence="1">Leaf</tissue>
    </source>
</reference>
<gene>
    <name evidence="1" type="ORF">G2W53_018258</name>
</gene>
<protein>
    <submittedName>
        <fullName evidence="1">Uncharacterized protein</fullName>
    </submittedName>
</protein>
<evidence type="ECO:0000313" key="2">
    <source>
        <dbReference type="Proteomes" id="UP000634136"/>
    </source>
</evidence>
<dbReference type="EMBL" id="JAAIUW010000006">
    <property type="protein sequence ID" value="KAF7827094.1"/>
    <property type="molecule type" value="Genomic_DNA"/>
</dbReference>
<sequence length="139" mass="15856">MSSETTTVVTPELKHKFVQYLEVQSRRWELARYVRELGQKAERVASLETSRSFSSDFGGSDQSFDHNKEVILKGMKVANLSAFTFWFKLIQRSESSVEGCQAEITTVKDYQARFAELSTKLQDIPEACLISFFIASLEI</sequence>
<evidence type="ECO:0000313" key="1">
    <source>
        <dbReference type="EMBL" id="KAF7827094.1"/>
    </source>
</evidence>
<keyword evidence="2" id="KW-1185">Reference proteome</keyword>
<dbReference type="Proteomes" id="UP000634136">
    <property type="component" value="Unassembled WGS sequence"/>
</dbReference>
<comment type="caution">
    <text evidence="1">The sequence shown here is derived from an EMBL/GenBank/DDBJ whole genome shotgun (WGS) entry which is preliminary data.</text>
</comment>
<dbReference type="AlphaFoldDB" id="A0A834TSN7"/>
<accession>A0A834TSN7</accession>
<proteinExistence type="predicted"/>